<dbReference type="SUPFAM" id="SSF51735">
    <property type="entry name" value="NAD(P)-binding Rossmann-fold domains"/>
    <property type="match status" value="1"/>
</dbReference>
<dbReference type="GO" id="GO:0016651">
    <property type="term" value="F:oxidoreductase activity, acting on NAD(P)H"/>
    <property type="evidence" value="ECO:0007669"/>
    <property type="project" value="TreeGrafter"/>
</dbReference>
<protein>
    <submittedName>
        <fullName evidence="4">NADPH:quinone reductase-like Zn-dependent oxidoreductase</fullName>
    </submittedName>
</protein>
<feature type="domain" description="Enoyl reductase (ER)" evidence="3">
    <location>
        <begin position="10"/>
        <end position="311"/>
    </location>
</feature>
<evidence type="ECO:0000259" key="3">
    <source>
        <dbReference type="SMART" id="SM00829"/>
    </source>
</evidence>
<dbReference type="GO" id="GO:0070402">
    <property type="term" value="F:NADPH binding"/>
    <property type="evidence" value="ECO:0007669"/>
    <property type="project" value="TreeGrafter"/>
</dbReference>
<accession>A0A7W9NKG3</accession>
<dbReference type="PANTHER" id="PTHR48106">
    <property type="entry name" value="QUINONE OXIDOREDUCTASE PIG3-RELATED"/>
    <property type="match status" value="1"/>
</dbReference>
<dbReference type="InterPro" id="IPR036291">
    <property type="entry name" value="NAD(P)-bd_dom_sf"/>
</dbReference>
<dbReference type="Pfam" id="PF08240">
    <property type="entry name" value="ADH_N"/>
    <property type="match status" value="1"/>
</dbReference>
<evidence type="ECO:0000256" key="2">
    <source>
        <dbReference type="ARBA" id="ARBA00023002"/>
    </source>
</evidence>
<keyword evidence="5" id="KW-1185">Reference proteome</keyword>
<name>A0A7W9NKG3_9PSEU</name>
<dbReference type="InterPro" id="IPR011032">
    <property type="entry name" value="GroES-like_sf"/>
</dbReference>
<dbReference type="InterPro" id="IPR020843">
    <property type="entry name" value="ER"/>
</dbReference>
<evidence type="ECO:0000313" key="5">
    <source>
        <dbReference type="Proteomes" id="UP000585638"/>
    </source>
</evidence>
<keyword evidence="1" id="KW-0521">NADP</keyword>
<gene>
    <name evidence="4" type="ORF">BJ998_006552</name>
</gene>
<reference evidence="4 5" key="1">
    <citation type="submission" date="2020-08" db="EMBL/GenBank/DDBJ databases">
        <title>Sequencing the genomes of 1000 actinobacteria strains.</title>
        <authorList>
            <person name="Klenk H.-P."/>
        </authorList>
    </citation>
    <scope>NUCLEOTIDE SEQUENCE [LARGE SCALE GENOMIC DNA]</scope>
    <source>
        <strain evidence="4 5">DSM 43851</strain>
    </source>
</reference>
<dbReference type="AlphaFoldDB" id="A0A7W9NKG3"/>
<evidence type="ECO:0000313" key="4">
    <source>
        <dbReference type="EMBL" id="MBB5895356.1"/>
    </source>
</evidence>
<dbReference type="Proteomes" id="UP000585638">
    <property type="component" value="Unassembled WGS sequence"/>
</dbReference>
<comment type="caution">
    <text evidence="4">The sequence shown here is derived from an EMBL/GenBank/DDBJ whole genome shotgun (WGS) entry which is preliminary data.</text>
</comment>
<dbReference type="SMART" id="SM00829">
    <property type="entry name" value="PKS_ER"/>
    <property type="match status" value="1"/>
</dbReference>
<dbReference type="Gene3D" id="3.90.180.10">
    <property type="entry name" value="Medium-chain alcohol dehydrogenases, catalytic domain"/>
    <property type="match status" value="1"/>
</dbReference>
<sequence length="313" mass="32452">MRAIKASRFGPPNVLELAELPAPQQAAGQFRVDVDLVGVGWLDTRIRSGNGPEFFAVTPPYVPGGAVAGVVTAIGPEVDHSWLGARVITRATGGGYAEVVLAAPEASYVVPAGLELRDALALLDDGSTALALLERTPVRDGDRVLVAPGVGGLGSLLVQLAGAAGATVIAAVRGEEKAAIARKLGAQAVDYSDPDWARTLSDLDVVFDGIGGVLGASFPALLSDGGRFSAYGMAGGAETVVGEADRQRLSVVGMSQLPEFWADTPRRVRQVLDEAAAGRLTPIIGRIYPLEQAAAAHSDIESRRFLGKLLLQT</sequence>
<dbReference type="RefSeq" id="WP_184867154.1">
    <property type="nucleotide sequence ID" value="NZ_BAAAWY010000015.1"/>
</dbReference>
<dbReference type="PANTHER" id="PTHR48106:SF18">
    <property type="entry name" value="QUINONE OXIDOREDUCTASE PIG3"/>
    <property type="match status" value="1"/>
</dbReference>
<dbReference type="Pfam" id="PF13602">
    <property type="entry name" value="ADH_zinc_N_2"/>
    <property type="match status" value="1"/>
</dbReference>
<proteinExistence type="predicted"/>
<dbReference type="EMBL" id="JACHIR010000001">
    <property type="protein sequence ID" value="MBB5895356.1"/>
    <property type="molecule type" value="Genomic_DNA"/>
</dbReference>
<dbReference type="InterPro" id="IPR013154">
    <property type="entry name" value="ADH-like_N"/>
</dbReference>
<organism evidence="4 5">
    <name type="scientific">Kutzneria kofuensis</name>
    <dbReference type="NCBI Taxonomy" id="103725"/>
    <lineage>
        <taxon>Bacteria</taxon>
        <taxon>Bacillati</taxon>
        <taxon>Actinomycetota</taxon>
        <taxon>Actinomycetes</taxon>
        <taxon>Pseudonocardiales</taxon>
        <taxon>Pseudonocardiaceae</taxon>
        <taxon>Kutzneria</taxon>
    </lineage>
</organism>
<evidence type="ECO:0000256" key="1">
    <source>
        <dbReference type="ARBA" id="ARBA00022857"/>
    </source>
</evidence>
<dbReference type="Gene3D" id="3.40.50.720">
    <property type="entry name" value="NAD(P)-binding Rossmann-like Domain"/>
    <property type="match status" value="1"/>
</dbReference>
<keyword evidence="2" id="KW-0560">Oxidoreductase</keyword>
<dbReference type="SUPFAM" id="SSF50129">
    <property type="entry name" value="GroES-like"/>
    <property type="match status" value="1"/>
</dbReference>